<dbReference type="AlphaFoldDB" id="A0A3P6DDZ7"/>
<accession>A0A3P6DDZ7</accession>
<name>A0A3P6DDZ7_BRACM</name>
<organism evidence="1">
    <name type="scientific">Brassica campestris</name>
    <name type="common">Field mustard</name>
    <dbReference type="NCBI Taxonomy" id="3711"/>
    <lineage>
        <taxon>Eukaryota</taxon>
        <taxon>Viridiplantae</taxon>
        <taxon>Streptophyta</taxon>
        <taxon>Embryophyta</taxon>
        <taxon>Tracheophyta</taxon>
        <taxon>Spermatophyta</taxon>
        <taxon>Magnoliopsida</taxon>
        <taxon>eudicotyledons</taxon>
        <taxon>Gunneridae</taxon>
        <taxon>Pentapetalae</taxon>
        <taxon>rosids</taxon>
        <taxon>malvids</taxon>
        <taxon>Brassicales</taxon>
        <taxon>Brassicaceae</taxon>
        <taxon>Brassiceae</taxon>
        <taxon>Brassica</taxon>
    </lineage>
</organism>
<dbReference type="EMBL" id="LR031577">
    <property type="protein sequence ID" value="VDD17329.1"/>
    <property type="molecule type" value="Genomic_DNA"/>
</dbReference>
<sequence>MTMMMRWVREVNQLCEQHVRAVLQMLREDVMHRQRRLPFFGMLG</sequence>
<reference evidence="1" key="1">
    <citation type="submission" date="2018-11" db="EMBL/GenBank/DDBJ databases">
        <authorList>
            <consortium name="Genoscope - CEA"/>
            <person name="William W."/>
        </authorList>
    </citation>
    <scope>NUCLEOTIDE SEQUENCE</scope>
</reference>
<protein>
    <submittedName>
        <fullName evidence="1">Uncharacterized protein</fullName>
    </submittedName>
</protein>
<evidence type="ECO:0000313" key="1">
    <source>
        <dbReference type="EMBL" id="VDD17329.1"/>
    </source>
</evidence>
<proteinExistence type="predicted"/>
<gene>
    <name evidence="1" type="ORF">BRAA10T43042Z</name>
</gene>